<gene>
    <name evidence="1" type="ORF">Daus18300_010727</name>
</gene>
<comment type="caution">
    <text evidence="1">The sequence shown here is derived from an EMBL/GenBank/DDBJ whole genome shotgun (WGS) entry which is preliminary data.</text>
</comment>
<reference evidence="1 2" key="1">
    <citation type="journal article" date="2024" name="IMA Fungus">
        <title>IMA Genome - F19 : A genome assembly and annotation guide to empower mycologists, including annotated draft genome sequences of Ceratocystis pirilliformis, Diaporthe australafricana, Fusarium ophioides, Paecilomyces lecythidis, and Sporothrix stenoceras.</title>
        <authorList>
            <person name="Aylward J."/>
            <person name="Wilson A.M."/>
            <person name="Visagie C.M."/>
            <person name="Spraker J."/>
            <person name="Barnes I."/>
            <person name="Buitendag C."/>
            <person name="Ceriani C."/>
            <person name="Del Mar Angel L."/>
            <person name="du Plessis D."/>
            <person name="Fuchs T."/>
            <person name="Gasser K."/>
            <person name="Kramer D."/>
            <person name="Li W."/>
            <person name="Munsamy K."/>
            <person name="Piso A."/>
            <person name="Price J.L."/>
            <person name="Sonnekus B."/>
            <person name="Thomas C."/>
            <person name="van der Nest A."/>
            <person name="van Dijk A."/>
            <person name="van Heerden A."/>
            <person name="van Vuuren N."/>
            <person name="Yilmaz N."/>
            <person name="Duong T.A."/>
            <person name="van der Merwe N.A."/>
            <person name="Wingfield M.J."/>
            <person name="Wingfield B.D."/>
        </authorList>
    </citation>
    <scope>NUCLEOTIDE SEQUENCE [LARGE SCALE GENOMIC DNA]</scope>
    <source>
        <strain evidence="1 2">CMW 18300</strain>
    </source>
</reference>
<proteinExistence type="predicted"/>
<name>A0ABR3W9G5_9PEZI</name>
<evidence type="ECO:0000313" key="2">
    <source>
        <dbReference type="Proteomes" id="UP001583177"/>
    </source>
</evidence>
<dbReference type="EMBL" id="JAWRVE010000121">
    <property type="protein sequence ID" value="KAL1856460.1"/>
    <property type="molecule type" value="Genomic_DNA"/>
</dbReference>
<protein>
    <submittedName>
        <fullName evidence="1">Uncharacterized protein</fullName>
    </submittedName>
</protein>
<dbReference type="PANTHER" id="PTHR47843">
    <property type="entry name" value="BTB DOMAIN-CONTAINING PROTEIN-RELATED"/>
    <property type="match status" value="1"/>
</dbReference>
<dbReference type="Proteomes" id="UP001583177">
    <property type="component" value="Unassembled WGS sequence"/>
</dbReference>
<keyword evidence="2" id="KW-1185">Reference proteome</keyword>
<accession>A0ABR3W9G5</accession>
<organism evidence="1 2">
    <name type="scientific">Diaporthe australafricana</name>
    <dbReference type="NCBI Taxonomy" id="127596"/>
    <lineage>
        <taxon>Eukaryota</taxon>
        <taxon>Fungi</taxon>
        <taxon>Dikarya</taxon>
        <taxon>Ascomycota</taxon>
        <taxon>Pezizomycotina</taxon>
        <taxon>Sordariomycetes</taxon>
        <taxon>Sordariomycetidae</taxon>
        <taxon>Diaporthales</taxon>
        <taxon>Diaporthaceae</taxon>
        <taxon>Diaporthe</taxon>
    </lineage>
</organism>
<dbReference type="PANTHER" id="PTHR47843:SF5">
    <property type="entry name" value="BTB_POZ DOMAIN PROTEIN"/>
    <property type="match status" value="1"/>
</dbReference>
<sequence length="114" mass="13086">MLSAGDIPPDFELTFHSKVYTLAEKYWIYNLKDVAVQKFRIAASQDWSLDDFVSAAREVYTSTVDTDRGLKDVIVNTLCGRRGVMDEGLVKDLVKELHPLAYDMVLYMHNQIRL</sequence>
<evidence type="ECO:0000313" key="1">
    <source>
        <dbReference type="EMBL" id="KAL1856460.1"/>
    </source>
</evidence>